<evidence type="ECO:0000313" key="5">
    <source>
        <dbReference type="EMBL" id="CAD9272417.1"/>
    </source>
</evidence>
<evidence type="ECO:0000313" key="4">
    <source>
        <dbReference type="EMBL" id="CAD9272416.1"/>
    </source>
</evidence>
<dbReference type="InterPro" id="IPR015424">
    <property type="entry name" value="PyrdxlP-dep_Trfase"/>
</dbReference>
<dbReference type="Pfam" id="PF00202">
    <property type="entry name" value="Aminotran_3"/>
    <property type="match status" value="1"/>
</dbReference>
<evidence type="ECO:0000256" key="1">
    <source>
        <dbReference type="ARBA" id="ARBA00008954"/>
    </source>
</evidence>
<organism evidence="4">
    <name type="scientific">Grammatophora oceanica</name>
    <dbReference type="NCBI Taxonomy" id="210454"/>
    <lineage>
        <taxon>Eukaryota</taxon>
        <taxon>Sar</taxon>
        <taxon>Stramenopiles</taxon>
        <taxon>Ochrophyta</taxon>
        <taxon>Bacillariophyta</taxon>
        <taxon>Fragilariophyceae</taxon>
        <taxon>Fragilariophycidae</taxon>
        <taxon>Rhabdonematales</taxon>
        <taxon>Grammatophoraceae</taxon>
        <taxon>Grammatophora</taxon>
    </lineage>
</organism>
<dbReference type="Gene3D" id="3.40.640.10">
    <property type="entry name" value="Type I PLP-dependent aspartate aminotransferase-like (Major domain)"/>
    <property type="match status" value="1"/>
</dbReference>
<gene>
    <name evidence="4" type="ORF">GOCE00092_LOCUS1323</name>
    <name evidence="5" type="ORF">GOCE00092_LOCUS1324</name>
</gene>
<dbReference type="InterPro" id="IPR005814">
    <property type="entry name" value="Aminotrans_3"/>
</dbReference>
<proteinExistence type="inferred from homology"/>
<protein>
    <submittedName>
        <fullName evidence="4">Uncharacterized protein</fullName>
    </submittedName>
</protein>
<dbReference type="SUPFAM" id="SSF53383">
    <property type="entry name" value="PLP-dependent transferases"/>
    <property type="match status" value="1"/>
</dbReference>
<dbReference type="PANTHER" id="PTHR43094:SF1">
    <property type="entry name" value="AMINOTRANSFERASE CLASS-III"/>
    <property type="match status" value="1"/>
</dbReference>
<dbReference type="PANTHER" id="PTHR43094">
    <property type="entry name" value="AMINOTRANSFERASE"/>
    <property type="match status" value="1"/>
</dbReference>
<dbReference type="GO" id="GO:0008483">
    <property type="term" value="F:transaminase activity"/>
    <property type="evidence" value="ECO:0007669"/>
    <property type="project" value="InterPro"/>
</dbReference>
<reference evidence="4" key="1">
    <citation type="submission" date="2021-01" db="EMBL/GenBank/DDBJ databases">
        <authorList>
            <person name="Corre E."/>
            <person name="Pelletier E."/>
            <person name="Niang G."/>
            <person name="Scheremetjew M."/>
            <person name="Finn R."/>
            <person name="Kale V."/>
            <person name="Holt S."/>
            <person name="Cochrane G."/>
            <person name="Meng A."/>
            <person name="Brown T."/>
            <person name="Cohen L."/>
        </authorList>
    </citation>
    <scope>NUCLEOTIDE SEQUENCE</scope>
    <source>
        <strain evidence="4">CCMP 410</strain>
    </source>
</reference>
<evidence type="ECO:0000256" key="3">
    <source>
        <dbReference type="RuleBase" id="RU003560"/>
    </source>
</evidence>
<evidence type="ECO:0000256" key="2">
    <source>
        <dbReference type="ARBA" id="ARBA00022898"/>
    </source>
</evidence>
<name>A0A6U5G2Y6_9STRA</name>
<sequence length="513" mass="56296">MAPQQEDNSATHDVMPTSRSMFFTTELLNQSGGSTHPHFAGRQPAGTSRPMTVLKKGVRHIRHFDGEEKEVMAIGLACSECFHGPRLAEVIRPGLVFEQQVFEKLLADDYAPPLAIHTSAGVSEALGMFIDALEPHLPWPDKNESDWCVSLQLEGASAVWAAVDMLLQVQILETGNKHRKKVAVASTSYHGPPSTSFGSKAPMWSKTYQVKYPSPVAGEPVDIPDFLQQFEKFLDENADDVGVMLIEPQWGSMQCALPWPKELLQEYVRMAQARGIKIVCDEIMCGLGRHGMGTMFIAEAWELPVDAITFGKAVAAGVYPLSGAIMKTGRDVLSGHGRSVMQSHTFAGAHARALITGAMVLNELPNWFEAIAEHGENLTKIFKVVEAKSQGMMVCHGQGLMWGGLFTKHGQNADEQYRAESVQCFKRKCDEVGILPYHTPVGGFMVSPVVDIDVETVYEFGEKLEEAVRLTVEERGWKPVMSAAKEVVVVAPPAIPATTLPQQVVVQEEGIRF</sequence>
<dbReference type="EMBL" id="HBGK01002442">
    <property type="protein sequence ID" value="CAD9272416.1"/>
    <property type="molecule type" value="Transcribed_RNA"/>
</dbReference>
<accession>A0A6U5G2Y6</accession>
<dbReference type="AlphaFoldDB" id="A0A6U5G2Y6"/>
<dbReference type="InterPro" id="IPR015422">
    <property type="entry name" value="PyrdxlP-dep_Trfase_small"/>
</dbReference>
<comment type="similarity">
    <text evidence="1 3">Belongs to the class-III pyridoxal-phosphate-dependent aminotransferase family.</text>
</comment>
<dbReference type="GO" id="GO:0030170">
    <property type="term" value="F:pyridoxal phosphate binding"/>
    <property type="evidence" value="ECO:0007669"/>
    <property type="project" value="InterPro"/>
</dbReference>
<dbReference type="PROSITE" id="PS00600">
    <property type="entry name" value="AA_TRANSFER_CLASS_3"/>
    <property type="match status" value="1"/>
</dbReference>
<dbReference type="InterPro" id="IPR049704">
    <property type="entry name" value="Aminotrans_3_PPA_site"/>
</dbReference>
<dbReference type="InterPro" id="IPR015421">
    <property type="entry name" value="PyrdxlP-dep_Trfase_major"/>
</dbReference>
<dbReference type="Gene3D" id="3.90.1150.10">
    <property type="entry name" value="Aspartate Aminotransferase, domain 1"/>
    <property type="match status" value="1"/>
</dbReference>
<dbReference type="EMBL" id="HBGK01002443">
    <property type="protein sequence ID" value="CAD9272417.1"/>
    <property type="molecule type" value="Transcribed_RNA"/>
</dbReference>
<keyword evidence="2 3" id="KW-0663">Pyridoxal phosphate</keyword>